<organism evidence="1 2">
    <name type="scientific">Jimgerdemannia flammicorona</name>
    <dbReference type="NCBI Taxonomy" id="994334"/>
    <lineage>
        <taxon>Eukaryota</taxon>
        <taxon>Fungi</taxon>
        <taxon>Fungi incertae sedis</taxon>
        <taxon>Mucoromycota</taxon>
        <taxon>Mucoromycotina</taxon>
        <taxon>Endogonomycetes</taxon>
        <taxon>Endogonales</taxon>
        <taxon>Endogonaceae</taxon>
        <taxon>Jimgerdemannia</taxon>
    </lineage>
</organism>
<dbReference type="PROSITE" id="PS50096">
    <property type="entry name" value="IQ"/>
    <property type="match status" value="2"/>
</dbReference>
<evidence type="ECO:0000313" key="2">
    <source>
        <dbReference type="Proteomes" id="UP000268093"/>
    </source>
</evidence>
<name>A0A433CX24_9FUNG</name>
<proteinExistence type="predicted"/>
<evidence type="ECO:0000313" key="1">
    <source>
        <dbReference type="EMBL" id="RUP43140.1"/>
    </source>
</evidence>
<gene>
    <name evidence="1" type="ORF">BC936DRAFT_137556</name>
</gene>
<dbReference type="AlphaFoldDB" id="A0A433CX24"/>
<dbReference type="OrthoDB" id="252964at2759"/>
<sequence>MTSNQETRDPLQWALMISTLKQNIVKLPKECHDAVAQLDELQKQFCGQPHIEAYEANPRPFEERTDAEIAEELIEKAARLLALKGRSASLSVMNDRLKQLELALDSNGVKKAALLSGDKLTEPADSGPIPPTHVSPADLQASFCIVEKPVVHDEMPLHSESRVIPLQVTEVASTDESHVISLQGTEVVSTDESHVISLQNTEVASTDESHVISLQDTSTAEPHVISLQDTEVASTDESHVISLQDTEVASTDDDDESHLHHLSFKIDIPVLQRLNRFIKGELINPSKYRHLNEVSNRMTKFQAAARGYLLRARTPESKKPIGRIVFVTNFQAYARGYIIRKIRTQHLAASRIQAAWSPLWTQRPRYPCINRWYRAKRPH</sequence>
<accession>A0A433CX24</accession>
<dbReference type="Proteomes" id="UP000268093">
    <property type="component" value="Unassembled WGS sequence"/>
</dbReference>
<dbReference type="Pfam" id="PF00612">
    <property type="entry name" value="IQ"/>
    <property type="match status" value="1"/>
</dbReference>
<comment type="caution">
    <text evidence="1">The sequence shown here is derived from an EMBL/GenBank/DDBJ whole genome shotgun (WGS) entry which is preliminary data.</text>
</comment>
<dbReference type="InterPro" id="IPR000048">
    <property type="entry name" value="IQ_motif_EF-hand-BS"/>
</dbReference>
<keyword evidence="2" id="KW-1185">Reference proteome</keyword>
<protein>
    <submittedName>
        <fullName evidence="1">Uncharacterized protein</fullName>
    </submittedName>
</protein>
<reference evidence="1 2" key="1">
    <citation type="journal article" date="2018" name="New Phytol.">
        <title>Phylogenomics of Endogonaceae and evolution of mycorrhizas within Mucoromycota.</title>
        <authorList>
            <person name="Chang Y."/>
            <person name="Desiro A."/>
            <person name="Na H."/>
            <person name="Sandor L."/>
            <person name="Lipzen A."/>
            <person name="Clum A."/>
            <person name="Barry K."/>
            <person name="Grigoriev I.V."/>
            <person name="Martin F.M."/>
            <person name="Stajich J.E."/>
            <person name="Smith M.E."/>
            <person name="Bonito G."/>
            <person name="Spatafora J.W."/>
        </authorList>
    </citation>
    <scope>NUCLEOTIDE SEQUENCE [LARGE SCALE GENOMIC DNA]</scope>
    <source>
        <strain evidence="1 2">GMNB39</strain>
    </source>
</reference>
<dbReference type="EMBL" id="RBNI01011600">
    <property type="protein sequence ID" value="RUP43140.1"/>
    <property type="molecule type" value="Genomic_DNA"/>
</dbReference>